<dbReference type="AlphaFoldDB" id="A0A5M6CHA2"/>
<gene>
    <name evidence="2" type="ORF">F0919_14825</name>
</gene>
<protein>
    <recommendedName>
        <fullName evidence="4">Aromatic hydrocarbon degradation protein</fullName>
    </recommendedName>
</protein>
<reference evidence="2 3" key="1">
    <citation type="submission" date="2019-09" db="EMBL/GenBank/DDBJ databases">
        <title>Genome sequence and assembly of Taibaiella sp.</title>
        <authorList>
            <person name="Chhetri G."/>
        </authorList>
    </citation>
    <scope>NUCLEOTIDE SEQUENCE [LARGE SCALE GENOMIC DNA]</scope>
    <source>
        <strain evidence="2 3">KVB11</strain>
    </source>
</reference>
<keyword evidence="3" id="KW-1185">Reference proteome</keyword>
<dbReference type="Gene3D" id="2.40.160.60">
    <property type="entry name" value="Outer membrane protein transport protein (OMPP1/FadL/TodX)"/>
    <property type="match status" value="1"/>
</dbReference>
<keyword evidence="1" id="KW-0732">Signal</keyword>
<accession>A0A5M6CHA2</accession>
<dbReference type="EMBL" id="VWSH01000003">
    <property type="protein sequence ID" value="KAA5533800.1"/>
    <property type="molecule type" value="Genomic_DNA"/>
</dbReference>
<dbReference type="Proteomes" id="UP000323632">
    <property type="component" value="Unassembled WGS sequence"/>
</dbReference>
<sequence length="516" mass="56963">MRYLNIILASAVLFPATAMAQNEIDALRYSQVTGAATARSLGLGGAGGSYGGDFSSLSINPAGIGIYRSSEIMVTPILRFNNMTGNYLGTTSSDDNTKMTLGNFGAVFTTANRGKNYQKSAWKAFSFGVGYNRVADFNSHGYYEGTNSVSSMTEGFAADAKVNGVGVDFVPPFGYFGYEGYLIDTGYNSIPYENIIKKGGSLNQSKQWKSKGGINEWAFSVGGNYMEKLMLGATMGITSYKYDRTQTYYEGDATGNTNNDFQEMYYDEDLSTTGIGINFKLGAIYVVNDYFRIGGAFHSPTWSSFSDVSSYNMDSYTEGYKASLGAIDKDPHTNVQPIDQSNNTIIYQYDYSLRTPWRGVLSATAFMGKYGFITADYEYAAYNSMRYSFTNNYDYERIVNNAIKDTYKGTHNFRLGIEGKMDNFSARAGFAYYSSPYKNADYFAGDRMDLSAGVGGRFGKFFVDLTYVHSIQKNAEFLYPNITASNDQLGIRQTPVNLADLKYGNNLVALTMGVKF</sequence>
<comment type="caution">
    <text evidence="2">The sequence shown here is derived from an EMBL/GenBank/DDBJ whole genome shotgun (WGS) entry which is preliminary data.</text>
</comment>
<dbReference type="RefSeq" id="WP_150033546.1">
    <property type="nucleotide sequence ID" value="NZ_VWSH01000003.1"/>
</dbReference>
<feature type="chain" id="PRO_5024325244" description="Aromatic hydrocarbon degradation protein" evidence="1">
    <location>
        <begin position="21"/>
        <end position="516"/>
    </location>
</feature>
<evidence type="ECO:0000313" key="3">
    <source>
        <dbReference type="Proteomes" id="UP000323632"/>
    </source>
</evidence>
<evidence type="ECO:0008006" key="4">
    <source>
        <dbReference type="Google" id="ProtNLM"/>
    </source>
</evidence>
<feature type="signal peptide" evidence="1">
    <location>
        <begin position="1"/>
        <end position="20"/>
    </location>
</feature>
<organism evidence="2 3">
    <name type="scientific">Taibaiella lutea</name>
    <dbReference type="NCBI Taxonomy" id="2608001"/>
    <lineage>
        <taxon>Bacteria</taxon>
        <taxon>Pseudomonadati</taxon>
        <taxon>Bacteroidota</taxon>
        <taxon>Chitinophagia</taxon>
        <taxon>Chitinophagales</taxon>
        <taxon>Chitinophagaceae</taxon>
        <taxon>Taibaiella</taxon>
    </lineage>
</organism>
<evidence type="ECO:0000313" key="2">
    <source>
        <dbReference type="EMBL" id="KAA5533800.1"/>
    </source>
</evidence>
<proteinExistence type="predicted"/>
<dbReference type="SUPFAM" id="SSF56935">
    <property type="entry name" value="Porins"/>
    <property type="match status" value="1"/>
</dbReference>
<name>A0A5M6CHA2_9BACT</name>
<evidence type="ECO:0000256" key="1">
    <source>
        <dbReference type="SAM" id="SignalP"/>
    </source>
</evidence>